<name>A0ACC1SHP2_9APHY</name>
<dbReference type="Proteomes" id="UP001148662">
    <property type="component" value="Unassembled WGS sequence"/>
</dbReference>
<keyword evidence="2" id="KW-1185">Reference proteome</keyword>
<reference evidence="1" key="1">
    <citation type="submission" date="2022-07" db="EMBL/GenBank/DDBJ databases">
        <title>Genome Sequence of Phlebia brevispora.</title>
        <authorList>
            <person name="Buettner E."/>
        </authorList>
    </citation>
    <scope>NUCLEOTIDE SEQUENCE</scope>
    <source>
        <strain evidence="1">MPL23</strain>
    </source>
</reference>
<evidence type="ECO:0000313" key="1">
    <source>
        <dbReference type="EMBL" id="KAJ3539868.1"/>
    </source>
</evidence>
<proteinExistence type="predicted"/>
<evidence type="ECO:0000313" key="2">
    <source>
        <dbReference type="Proteomes" id="UP001148662"/>
    </source>
</evidence>
<dbReference type="EMBL" id="JANHOG010001278">
    <property type="protein sequence ID" value="KAJ3539868.1"/>
    <property type="molecule type" value="Genomic_DNA"/>
</dbReference>
<protein>
    <submittedName>
        <fullName evidence="1">Uncharacterized protein</fullName>
    </submittedName>
</protein>
<gene>
    <name evidence="1" type="ORF">NM688_g6306</name>
</gene>
<accession>A0ACC1SHP2</accession>
<organism evidence="1 2">
    <name type="scientific">Phlebia brevispora</name>
    <dbReference type="NCBI Taxonomy" id="194682"/>
    <lineage>
        <taxon>Eukaryota</taxon>
        <taxon>Fungi</taxon>
        <taxon>Dikarya</taxon>
        <taxon>Basidiomycota</taxon>
        <taxon>Agaricomycotina</taxon>
        <taxon>Agaricomycetes</taxon>
        <taxon>Polyporales</taxon>
        <taxon>Meruliaceae</taxon>
        <taxon>Phlebia</taxon>
    </lineage>
</organism>
<sequence length="298" mass="32846">MPVIKPVAKPCGIVYPGEDHQLVYLPLEQLDVHADIVDVSATVTLTQTFWQCSPTATPRMKYVFPVPAQAAVCGFEMHTEDGRIIRAVVKEKEKARREHEQAVQRGQLTGLVEHVTDDVFTLSLGCLPQLQLITTKLTYVMDLMEDDFMDQIRFQLPVSVGMRYGTLPAGMVGAKRIPADRIKISVDVFMRGVIKSLTSPSHPMFSLHNDGVLAGIPHVHRRAGQLISSSFLSADFVLSIKADGLDTARCFAERSPAGTVAMQLTVVPKFKLPPIASQDYIFLVDRSGSMGGRQDRNS</sequence>
<comment type="caution">
    <text evidence="1">The sequence shown here is derived from an EMBL/GenBank/DDBJ whole genome shotgun (WGS) entry which is preliminary data.</text>
</comment>